<proteinExistence type="predicted"/>
<dbReference type="EMBL" id="JAZDUA010000073">
    <property type="protein sequence ID" value="KAK7869499.1"/>
    <property type="molecule type" value="Genomic_DNA"/>
</dbReference>
<sequence>MRNHMWGNCLRHRNK</sequence>
<protein>
    <submittedName>
        <fullName evidence="1">Uncharacterized protein</fullName>
    </submittedName>
</protein>
<name>A0AAN9W529_9ORTH</name>
<keyword evidence="2" id="KW-1185">Reference proteome</keyword>
<evidence type="ECO:0000313" key="1">
    <source>
        <dbReference type="EMBL" id="KAK7869499.1"/>
    </source>
</evidence>
<accession>A0AAN9W529</accession>
<gene>
    <name evidence="1" type="ORF">R5R35_002276</name>
</gene>
<reference evidence="1 2" key="1">
    <citation type="submission" date="2024-03" db="EMBL/GenBank/DDBJ databases">
        <title>The genome assembly and annotation of the cricket Gryllus longicercus Weissman &amp; Gray.</title>
        <authorList>
            <person name="Szrajer S."/>
            <person name="Gray D."/>
            <person name="Ylla G."/>
        </authorList>
    </citation>
    <scope>NUCLEOTIDE SEQUENCE [LARGE SCALE GENOMIC DNA]</scope>
    <source>
        <strain evidence="1">DAG 2021-001</strain>
        <tissue evidence="1">Whole body minus gut</tissue>
    </source>
</reference>
<organism evidence="1 2">
    <name type="scientific">Gryllus longicercus</name>
    <dbReference type="NCBI Taxonomy" id="2509291"/>
    <lineage>
        <taxon>Eukaryota</taxon>
        <taxon>Metazoa</taxon>
        <taxon>Ecdysozoa</taxon>
        <taxon>Arthropoda</taxon>
        <taxon>Hexapoda</taxon>
        <taxon>Insecta</taxon>
        <taxon>Pterygota</taxon>
        <taxon>Neoptera</taxon>
        <taxon>Polyneoptera</taxon>
        <taxon>Orthoptera</taxon>
        <taxon>Ensifera</taxon>
        <taxon>Gryllidea</taxon>
        <taxon>Grylloidea</taxon>
        <taxon>Gryllidae</taxon>
        <taxon>Gryllinae</taxon>
        <taxon>Gryllus</taxon>
    </lineage>
</organism>
<dbReference type="Proteomes" id="UP001378592">
    <property type="component" value="Unassembled WGS sequence"/>
</dbReference>
<evidence type="ECO:0000313" key="2">
    <source>
        <dbReference type="Proteomes" id="UP001378592"/>
    </source>
</evidence>
<comment type="caution">
    <text evidence="1">The sequence shown here is derived from an EMBL/GenBank/DDBJ whole genome shotgun (WGS) entry which is preliminary data.</text>
</comment>